<dbReference type="AlphaFoldDB" id="A0A6C0CIS9"/>
<dbReference type="SMART" id="SM00437">
    <property type="entry name" value="TOP1Ac"/>
    <property type="match status" value="1"/>
</dbReference>
<feature type="region of interest" description="Disordered" evidence="7">
    <location>
        <begin position="324"/>
        <end position="356"/>
    </location>
</feature>
<dbReference type="SMART" id="SM00436">
    <property type="entry name" value="TOP1Bc"/>
    <property type="match status" value="1"/>
</dbReference>
<dbReference type="InterPro" id="IPR023406">
    <property type="entry name" value="Topo_IA_AS"/>
</dbReference>
<dbReference type="PANTHER" id="PTHR42785">
    <property type="entry name" value="DNA TOPOISOMERASE, TYPE IA, CORE"/>
    <property type="match status" value="1"/>
</dbReference>
<dbReference type="PRINTS" id="PR00417">
    <property type="entry name" value="PRTPISMRASEI"/>
</dbReference>
<comment type="catalytic activity">
    <reaction evidence="1">
        <text>ATP-independent breakage of single-stranded DNA, followed by passage and rejoining.</text>
        <dbReference type="EC" id="5.6.2.1"/>
    </reaction>
</comment>
<name>A0A6C0CIS9_9ZZZZ</name>
<evidence type="ECO:0000256" key="4">
    <source>
        <dbReference type="ARBA" id="ARBA00023029"/>
    </source>
</evidence>
<dbReference type="InterPro" id="IPR013826">
    <property type="entry name" value="Topo_IA_cen_sub3"/>
</dbReference>
<dbReference type="PROSITE" id="PS52039">
    <property type="entry name" value="TOPO_IA_2"/>
    <property type="match status" value="1"/>
</dbReference>
<dbReference type="Gene3D" id="1.10.460.10">
    <property type="entry name" value="Topoisomerase I, domain 2"/>
    <property type="match status" value="2"/>
</dbReference>
<dbReference type="Gene3D" id="1.10.290.10">
    <property type="entry name" value="Topoisomerase I, domain 4"/>
    <property type="match status" value="1"/>
</dbReference>
<feature type="domain" description="Topo IA-type catalytic" evidence="9">
    <location>
        <begin position="127"/>
        <end position="592"/>
    </location>
</feature>
<dbReference type="InterPro" id="IPR013825">
    <property type="entry name" value="Topo_IA_cen_sub2"/>
</dbReference>
<dbReference type="InterPro" id="IPR023405">
    <property type="entry name" value="Topo_IA_core_domain"/>
</dbReference>
<keyword evidence="6" id="KW-0413">Isomerase</keyword>
<feature type="compositionally biased region" description="Basic and acidic residues" evidence="7">
    <location>
        <begin position="340"/>
        <end position="356"/>
    </location>
</feature>
<keyword evidence="5" id="KW-0238">DNA-binding</keyword>
<evidence type="ECO:0000256" key="7">
    <source>
        <dbReference type="SAM" id="MobiDB-lite"/>
    </source>
</evidence>
<dbReference type="Gene3D" id="3.40.50.140">
    <property type="match status" value="1"/>
</dbReference>
<dbReference type="PANTHER" id="PTHR42785:SF1">
    <property type="entry name" value="DNA TOPOISOMERASE"/>
    <property type="match status" value="1"/>
</dbReference>
<dbReference type="PROSITE" id="PS50880">
    <property type="entry name" value="TOPRIM"/>
    <property type="match status" value="1"/>
</dbReference>
<dbReference type="InterPro" id="IPR003601">
    <property type="entry name" value="Topo_IA_2"/>
</dbReference>
<dbReference type="SMART" id="SM00493">
    <property type="entry name" value="TOPRIM"/>
    <property type="match status" value="1"/>
</dbReference>
<protein>
    <recommendedName>
        <fullName evidence="3">DNA topoisomerase</fullName>
        <ecNumber evidence="3">5.6.2.1</ecNumber>
    </recommendedName>
</protein>
<comment type="similarity">
    <text evidence="2">Belongs to the type IA topoisomerase family.</text>
</comment>
<proteinExistence type="inferred from homology"/>
<dbReference type="CDD" id="cd00186">
    <property type="entry name" value="TOP1Ac"/>
    <property type="match status" value="1"/>
</dbReference>
<dbReference type="Gene3D" id="2.70.20.10">
    <property type="entry name" value="Topoisomerase I, domain 3"/>
    <property type="match status" value="1"/>
</dbReference>
<evidence type="ECO:0000259" key="8">
    <source>
        <dbReference type="PROSITE" id="PS50880"/>
    </source>
</evidence>
<evidence type="ECO:0000256" key="3">
    <source>
        <dbReference type="ARBA" id="ARBA00012891"/>
    </source>
</evidence>
<evidence type="ECO:0000256" key="6">
    <source>
        <dbReference type="ARBA" id="ARBA00023235"/>
    </source>
</evidence>
<dbReference type="PROSITE" id="PS00396">
    <property type="entry name" value="TOPO_IA_1"/>
    <property type="match status" value="1"/>
</dbReference>
<dbReference type="GO" id="GO:0003917">
    <property type="term" value="F:DNA topoisomerase type I (single strand cut, ATP-independent) activity"/>
    <property type="evidence" value="ECO:0007669"/>
    <property type="project" value="UniProtKB-EC"/>
</dbReference>
<dbReference type="SUPFAM" id="SSF56712">
    <property type="entry name" value="Prokaryotic type I DNA topoisomerase"/>
    <property type="match status" value="1"/>
</dbReference>
<organism evidence="10">
    <name type="scientific">viral metagenome</name>
    <dbReference type="NCBI Taxonomy" id="1070528"/>
    <lineage>
        <taxon>unclassified sequences</taxon>
        <taxon>metagenomes</taxon>
        <taxon>organismal metagenomes</taxon>
    </lineage>
</organism>
<keyword evidence="4" id="KW-0799">Topoisomerase</keyword>
<dbReference type="GO" id="GO:0003677">
    <property type="term" value="F:DNA binding"/>
    <property type="evidence" value="ECO:0007669"/>
    <property type="project" value="UniProtKB-KW"/>
</dbReference>
<reference evidence="10" key="1">
    <citation type="journal article" date="2020" name="Nature">
        <title>Giant virus diversity and host interactions through global metagenomics.</title>
        <authorList>
            <person name="Schulz F."/>
            <person name="Roux S."/>
            <person name="Paez-Espino D."/>
            <person name="Jungbluth S."/>
            <person name="Walsh D.A."/>
            <person name="Denef V.J."/>
            <person name="McMahon K.D."/>
            <person name="Konstantinidis K.T."/>
            <person name="Eloe-Fadrosh E.A."/>
            <person name="Kyrpides N.C."/>
            <person name="Woyke T."/>
        </authorList>
    </citation>
    <scope>NUCLEOTIDE SEQUENCE</scope>
    <source>
        <strain evidence="10">GVMAG-M-3300021185-45</strain>
    </source>
</reference>
<dbReference type="InterPro" id="IPR003602">
    <property type="entry name" value="Topo_IA_DNA-bd_dom"/>
</dbReference>
<accession>A0A6C0CIS9</accession>
<dbReference type="Pfam" id="PF01751">
    <property type="entry name" value="Toprim"/>
    <property type="match status" value="1"/>
</dbReference>
<evidence type="ECO:0000256" key="1">
    <source>
        <dbReference type="ARBA" id="ARBA00000213"/>
    </source>
</evidence>
<dbReference type="InterPro" id="IPR000380">
    <property type="entry name" value="Topo_IA"/>
</dbReference>
<evidence type="ECO:0000313" key="10">
    <source>
        <dbReference type="EMBL" id="QHT04077.1"/>
    </source>
</evidence>
<dbReference type="InterPro" id="IPR006171">
    <property type="entry name" value="TOPRIM_dom"/>
</dbReference>
<dbReference type="Pfam" id="PF01131">
    <property type="entry name" value="Topoisom_bac"/>
    <property type="match status" value="1"/>
</dbReference>
<feature type="domain" description="Toprim" evidence="8">
    <location>
        <begin position="3"/>
        <end position="112"/>
    </location>
</feature>
<evidence type="ECO:0000256" key="5">
    <source>
        <dbReference type="ARBA" id="ARBA00023125"/>
    </source>
</evidence>
<dbReference type="GO" id="GO:0006265">
    <property type="term" value="P:DNA topological change"/>
    <property type="evidence" value="ECO:0007669"/>
    <property type="project" value="InterPro"/>
</dbReference>
<dbReference type="EMBL" id="MN739423">
    <property type="protein sequence ID" value="QHT04077.1"/>
    <property type="molecule type" value="Genomic_DNA"/>
</dbReference>
<sequence>MSYKLVIVESPAKCQKIESYLGSGFKCIASYGHIQELPGIKNIEIDNNFHPNFQPLQSKSFQINKIRTMINKASEVLIATDDDREGEGIGWHLCEVFSLPLTTKRIIFHEITKNAIQRAVANPGRLNLDLIHAQQARQILDVLVGYKISPILWQHITRNSKTGLSAGRCQTPALRIVYDNQKDIDASPGKKVYNTTGYFTQLNLPFTLNHNFEIINFNSGTTTMEDFLEKSVEFDHIYSCSKPKSTTKNPPIPFTTSSLQQKASSELNISPKETMSICQTLYEAGLITYMRTDSTTFSVEFIEKASDFIKDKYGDPYLREDVNTLSERKAEKPKKGKKTKKEEENNAQEAHEAIRPTDVTLEKIADSYSPKERKMYNLIWSVTVESCMSPAKYLSIAAKIIAPMDKEYKHNEELAEFPGWKIVRGYDKENANYTFLLTIKNKSKVNYNKIIAKVSIKDLKSHYTEAKLVQLLEEKGIGRPSTFSSLIDKIQERGYVKKDNVTGKKIKCVDYELEKDELQEIEDEREFGNEKNKLVIQPLGVLVLDFLLQHFDKLFDYEYTKNMESSLDSISKGDKIWHELCKECSDDIDECSKDLKSVDKKIMRIDDKHVFMIGKYGPVIKKQEGEQTTFINCKKDLDMDKLERGEYELDQLIEKQNGKKVIGKYKKDDVLLKKGKFGNYIEWGVNKKSLNGIKKDIDEITMEDLIPIIENKVTLNTSIVREINNEISIRNGKYGHYIYYKTNKMTKPKFIKLGGFKGDYNTCPKQEIEEYVSKN</sequence>
<dbReference type="InterPro" id="IPR013824">
    <property type="entry name" value="Topo_IA_cen_sub1"/>
</dbReference>
<evidence type="ECO:0000259" key="9">
    <source>
        <dbReference type="PROSITE" id="PS52039"/>
    </source>
</evidence>
<evidence type="ECO:0000256" key="2">
    <source>
        <dbReference type="ARBA" id="ARBA00009446"/>
    </source>
</evidence>
<dbReference type="InterPro" id="IPR013497">
    <property type="entry name" value="Topo_IA_cen"/>
</dbReference>
<dbReference type="EC" id="5.6.2.1" evidence="3"/>